<dbReference type="InterPro" id="IPR027417">
    <property type="entry name" value="P-loop_NTPase"/>
</dbReference>
<gene>
    <name evidence="11" type="ORF">CG710_016925</name>
</gene>
<dbReference type="OrthoDB" id="95687at2"/>
<evidence type="ECO:0000313" key="11">
    <source>
        <dbReference type="EMBL" id="RDY30017.1"/>
    </source>
</evidence>
<keyword evidence="2 8" id="KW-0812">Transmembrane</keyword>
<accession>A0A371JBG9</accession>
<feature type="domain" description="ABC transmembrane type-1" evidence="10">
    <location>
        <begin position="22"/>
        <end position="303"/>
    </location>
</feature>
<dbReference type="GO" id="GO:0016887">
    <property type="term" value="F:ATP hydrolysis activity"/>
    <property type="evidence" value="ECO:0007669"/>
    <property type="project" value="InterPro"/>
</dbReference>
<dbReference type="InterPro" id="IPR003593">
    <property type="entry name" value="AAA+_ATPase"/>
</dbReference>
<dbReference type="SUPFAM" id="SSF52540">
    <property type="entry name" value="P-loop containing nucleoside triphosphate hydrolases"/>
    <property type="match status" value="1"/>
</dbReference>
<evidence type="ECO:0000256" key="2">
    <source>
        <dbReference type="ARBA" id="ARBA00022692"/>
    </source>
</evidence>
<evidence type="ECO:0000256" key="6">
    <source>
        <dbReference type="ARBA" id="ARBA00023136"/>
    </source>
</evidence>
<dbReference type="SMART" id="SM00382">
    <property type="entry name" value="AAA"/>
    <property type="match status" value="1"/>
</dbReference>
<dbReference type="Proteomes" id="UP000216411">
    <property type="component" value="Unassembled WGS sequence"/>
</dbReference>
<organism evidence="11 12">
    <name type="scientific">Lachnotalea glycerini</name>
    <dbReference type="NCBI Taxonomy" id="1763509"/>
    <lineage>
        <taxon>Bacteria</taxon>
        <taxon>Bacillati</taxon>
        <taxon>Bacillota</taxon>
        <taxon>Clostridia</taxon>
        <taxon>Lachnospirales</taxon>
        <taxon>Lachnospiraceae</taxon>
        <taxon>Lachnotalea</taxon>
    </lineage>
</organism>
<dbReference type="InterPro" id="IPR011527">
    <property type="entry name" value="ABC1_TM_dom"/>
</dbReference>
<evidence type="ECO:0000313" key="12">
    <source>
        <dbReference type="Proteomes" id="UP000216411"/>
    </source>
</evidence>
<dbReference type="InterPro" id="IPR036640">
    <property type="entry name" value="ABC1_TM_sf"/>
</dbReference>
<evidence type="ECO:0000256" key="7">
    <source>
        <dbReference type="SAM" id="Coils"/>
    </source>
</evidence>
<feature type="transmembrane region" description="Helical" evidence="8">
    <location>
        <begin position="160"/>
        <end position="178"/>
    </location>
</feature>
<evidence type="ECO:0000256" key="5">
    <source>
        <dbReference type="ARBA" id="ARBA00022989"/>
    </source>
</evidence>
<evidence type="ECO:0000256" key="8">
    <source>
        <dbReference type="SAM" id="Phobius"/>
    </source>
</evidence>
<comment type="caution">
    <text evidence="11">The sequence shown here is derived from an EMBL/GenBank/DDBJ whole genome shotgun (WGS) entry which is preliminary data.</text>
</comment>
<dbReference type="AlphaFoldDB" id="A0A371JBG9"/>
<reference evidence="11 12" key="1">
    <citation type="journal article" date="2017" name="Genome Announc.">
        <title>Draft Genome Sequence of a Sporulating and Motile Strain of Lachnotalea glycerini Isolated from Water in Quebec City, Canada.</title>
        <authorList>
            <person name="Maheux A.F."/>
            <person name="Boudreau D.K."/>
            <person name="Berube E."/>
            <person name="Boissinot M."/>
            <person name="Raymond F."/>
            <person name="Brodeur S."/>
            <person name="Corbeil J."/>
            <person name="Isabel S."/>
            <person name="Omar R.F."/>
            <person name="Bergeron M.G."/>
        </authorList>
    </citation>
    <scope>NUCLEOTIDE SEQUENCE [LARGE SCALE GENOMIC DNA]</scope>
    <source>
        <strain evidence="11 12">CCRI-19302</strain>
    </source>
</reference>
<sequence>MNSIAKESNMKNLIMKKKGQFITILLLISVKIVLSSSMALILKQMIDILTYGNYREFCRFIFVAIVYFILSVVITVESTILNLSFFKYIGCSIRKGVFRNIIIKSVIEFREKKIGDFISRLNNEINIVESDCIANVLTIYADILSIIVACVLIFSINVKFAAVMLAIALLLLLTVTQLSNRAIKPRNKCIECMRNYNGKVKEYLTGYEVIKNFGIENPISVKFNKEVDLLENSIYQYGKVQASFEIISGYMNFAIMFLVIILGGFMTFRSVISIGSLIAIVQLLNGIISPVSDLSVRITKLKASRDVAKNLFESLTKEKEDTSEEKEVISSEIAFRDVVFSYDGNRNVIDHVSMVLEKGKKYSILGPSGSGKSTLYKLICQEYTNYLGDITIDGVEVRKLNQKSFHKMFSIVNQEVFLFNETLRENLILEREIPDAKIMEVTSLLGLQEMIEKRGMDYLINEDGNNLSGGEKCRIAIARSLLQDKQILILDEAFSSLDRIVADKIESDILNIDNLTVINITHKINEKILERYDEIVMIDKGKIEEKGKYHELMLEQNLLFKFCRN</sequence>
<dbReference type="Gene3D" id="3.40.50.300">
    <property type="entry name" value="P-loop containing nucleotide triphosphate hydrolases"/>
    <property type="match status" value="1"/>
</dbReference>
<proteinExistence type="predicted"/>
<keyword evidence="3" id="KW-0547">Nucleotide-binding</keyword>
<keyword evidence="6 8" id="KW-0472">Membrane</keyword>
<evidence type="ECO:0000259" key="10">
    <source>
        <dbReference type="PROSITE" id="PS50929"/>
    </source>
</evidence>
<protein>
    <submittedName>
        <fullName evidence="11">ABC transporter ATP-binding protein</fullName>
    </submittedName>
</protein>
<keyword evidence="12" id="KW-1185">Reference proteome</keyword>
<dbReference type="PANTHER" id="PTHR43394:SF1">
    <property type="entry name" value="ATP-BINDING CASSETTE SUB-FAMILY B MEMBER 10, MITOCHONDRIAL"/>
    <property type="match status" value="1"/>
</dbReference>
<dbReference type="PANTHER" id="PTHR43394">
    <property type="entry name" value="ATP-DEPENDENT PERMEASE MDL1, MITOCHONDRIAL"/>
    <property type="match status" value="1"/>
</dbReference>
<evidence type="ECO:0000256" key="4">
    <source>
        <dbReference type="ARBA" id="ARBA00022840"/>
    </source>
</evidence>
<dbReference type="PROSITE" id="PS50929">
    <property type="entry name" value="ABC_TM1F"/>
    <property type="match status" value="1"/>
</dbReference>
<feature type="transmembrane region" description="Helical" evidence="8">
    <location>
        <begin position="21"/>
        <end position="41"/>
    </location>
</feature>
<dbReference type="PROSITE" id="PS50893">
    <property type="entry name" value="ABC_TRANSPORTER_2"/>
    <property type="match status" value="1"/>
</dbReference>
<feature type="transmembrane region" description="Helical" evidence="8">
    <location>
        <begin position="132"/>
        <end position="154"/>
    </location>
</feature>
<feature type="transmembrane region" description="Helical" evidence="8">
    <location>
        <begin position="249"/>
        <end position="268"/>
    </location>
</feature>
<keyword evidence="4 11" id="KW-0067">ATP-binding</keyword>
<dbReference type="Pfam" id="PF00005">
    <property type="entry name" value="ABC_tran"/>
    <property type="match status" value="1"/>
</dbReference>
<dbReference type="SUPFAM" id="SSF90123">
    <property type="entry name" value="ABC transporter transmembrane region"/>
    <property type="match status" value="1"/>
</dbReference>
<feature type="transmembrane region" description="Helical" evidence="8">
    <location>
        <begin position="61"/>
        <end position="85"/>
    </location>
</feature>
<dbReference type="InterPro" id="IPR039421">
    <property type="entry name" value="Type_1_exporter"/>
</dbReference>
<dbReference type="CDD" id="cd07346">
    <property type="entry name" value="ABC_6TM_exporters"/>
    <property type="match status" value="1"/>
</dbReference>
<keyword evidence="5 8" id="KW-1133">Transmembrane helix</keyword>
<dbReference type="GO" id="GO:0015421">
    <property type="term" value="F:ABC-type oligopeptide transporter activity"/>
    <property type="evidence" value="ECO:0007669"/>
    <property type="project" value="TreeGrafter"/>
</dbReference>
<dbReference type="GO" id="GO:0005524">
    <property type="term" value="F:ATP binding"/>
    <property type="evidence" value="ECO:0007669"/>
    <property type="project" value="UniProtKB-KW"/>
</dbReference>
<dbReference type="EMBL" id="NOKA02000052">
    <property type="protein sequence ID" value="RDY30017.1"/>
    <property type="molecule type" value="Genomic_DNA"/>
</dbReference>
<dbReference type="InterPro" id="IPR003439">
    <property type="entry name" value="ABC_transporter-like_ATP-bd"/>
</dbReference>
<keyword evidence="7" id="KW-0175">Coiled coil</keyword>
<dbReference type="Pfam" id="PF00664">
    <property type="entry name" value="ABC_membrane"/>
    <property type="match status" value="1"/>
</dbReference>
<evidence type="ECO:0000256" key="3">
    <source>
        <dbReference type="ARBA" id="ARBA00022741"/>
    </source>
</evidence>
<dbReference type="GO" id="GO:0005886">
    <property type="term" value="C:plasma membrane"/>
    <property type="evidence" value="ECO:0007669"/>
    <property type="project" value="UniProtKB-SubCell"/>
</dbReference>
<evidence type="ECO:0000256" key="1">
    <source>
        <dbReference type="ARBA" id="ARBA00004651"/>
    </source>
</evidence>
<evidence type="ECO:0000259" key="9">
    <source>
        <dbReference type="PROSITE" id="PS50893"/>
    </source>
</evidence>
<feature type="domain" description="ABC transporter" evidence="9">
    <location>
        <begin position="333"/>
        <end position="565"/>
    </location>
</feature>
<comment type="subcellular location">
    <subcellularLocation>
        <location evidence="1">Cell membrane</location>
        <topology evidence="1">Multi-pass membrane protein</topology>
    </subcellularLocation>
</comment>
<name>A0A371JBG9_9FIRM</name>
<dbReference type="Gene3D" id="1.20.1560.10">
    <property type="entry name" value="ABC transporter type 1, transmembrane domain"/>
    <property type="match status" value="1"/>
</dbReference>
<feature type="coiled-coil region" evidence="7">
    <location>
        <begin position="305"/>
        <end position="332"/>
    </location>
</feature>